<sequence length="105" mass="11670">MRLCIFTDHDDQGLRGRFAQCQPLCSTPVAEKESGGCEDSCNIIPPHYTVVYPGHTVPQNHLDHIRGNLNRNILAKSFVVNTYLTLYHSDTLFDGSVVPGESSPR</sequence>
<evidence type="ECO:0000313" key="1">
    <source>
        <dbReference type="EMBL" id="KAH3820789.1"/>
    </source>
</evidence>
<organism evidence="1 2">
    <name type="scientific">Dreissena polymorpha</name>
    <name type="common">Zebra mussel</name>
    <name type="synonym">Mytilus polymorpha</name>
    <dbReference type="NCBI Taxonomy" id="45954"/>
    <lineage>
        <taxon>Eukaryota</taxon>
        <taxon>Metazoa</taxon>
        <taxon>Spiralia</taxon>
        <taxon>Lophotrochozoa</taxon>
        <taxon>Mollusca</taxon>
        <taxon>Bivalvia</taxon>
        <taxon>Autobranchia</taxon>
        <taxon>Heteroconchia</taxon>
        <taxon>Euheterodonta</taxon>
        <taxon>Imparidentia</taxon>
        <taxon>Neoheterodontei</taxon>
        <taxon>Myida</taxon>
        <taxon>Dreissenoidea</taxon>
        <taxon>Dreissenidae</taxon>
        <taxon>Dreissena</taxon>
    </lineage>
</organism>
<accession>A0A9D4JS37</accession>
<evidence type="ECO:0000313" key="2">
    <source>
        <dbReference type="Proteomes" id="UP000828390"/>
    </source>
</evidence>
<comment type="caution">
    <text evidence="1">The sequence shown here is derived from an EMBL/GenBank/DDBJ whole genome shotgun (WGS) entry which is preliminary data.</text>
</comment>
<proteinExistence type="predicted"/>
<dbReference type="EMBL" id="JAIWYP010000005">
    <property type="protein sequence ID" value="KAH3820789.1"/>
    <property type="molecule type" value="Genomic_DNA"/>
</dbReference>
<reference evidence="1" key="2">
    <citation type="submission" date="2020-11" db="EMBL/GenBank/DDBJ databases">
        <authorList>
            <person name="McCartney M.A."/>
            <person name="Auch B."/>
            <person name="Kono T."/>
            <person name="Mallez S."/>
            <person name="Becker A."/>
            <person name="Gohl D.M."/>
            <person name="Silverstein K.A.T."/>
            <person name="Koren S."/>
            <person name="Bechman K.B."/>
            <person name="Herman A."/>
            <person name="Abrahante J.E."/>
            <person name="Garbe J."/>
        </authorList>
    </citation>
    <scope>NUCLEOTIDE SEQUENCE</scope>
    <source>
        <strain evidence="1">Duluth1</strain>
        <tissue evidence="1">Whole animal</tissue>
    </source>
</reference>
<name>A0A9D4JS37_DREPO</name>
<keyword evidence="2" id="KW-1185">Reference proteome</keyword>
<dbReference type="AlphaFoldDB" id="A0A9D4JS37"/>
<protein>
    <submittedName>
        <fullName evidence="1">Uncharacterized protein</fullName>
    </submittedName>
</protein>
<reference evidence="1" key="1">
    <citation type="journal article" date="2019" name="bioRxiv">
        <title>The Genome of the Zebra Mussel, Dreissena polymorpha: A Resource for Invasive Species Research.</title>
        <authorList>
            <person name="McCartney M.A."/>
            <person name="Auch B."/>
            <person name="Kono T."/>
            <person name="Mallez S."/>
            <person name="Zhang Y."/>
            <person name="Obille A."/>
            <person name="Becker A."/>
            <person name="Abrahante J.E."/>
            <person name="Garbe J."/>
            <person name="Badalamenti J.P."/>
            <person name="Herman A."/>
            <person name="Mangelson H."/>
            <person name="Liachko I."/>
            <person name="Sullivan S."/>
            <person name="Sone E.D."/>
            <person name="Koren S."/>
            <person name="Silverstein K.A.T."/>
            <person name="Beckman K.B."/>
            <person name="Gohl D.M."/>
        </authorList>
    </citation>
    <scope>NUCLEOTIDE SEQUENCE</scope>
    <source>
        <strain evidence="1">Duluth1</strain>
        <tissue evidence="1">Whole animal</tissue>
    </source>
</reference>
<gene>
    <name evidence="1" type="ORF">DPMN_122538</name>
</gene>
<dbReference type="Proteomes" id="UP000828390">
    <property type="component" value="Unassembled WGS sequence"/>
</dbReference>